<evidence type="ECO:0000256" key="1">
    <source>
        <dbReference type="ARBA" id="ARBA00022723"/>
    </source>
</evidence>
<dbReference type="EMBL" id="CP015267">
    <property type="protein sequence ID" value="ASL14556.1"/>
    <property type="molecule type" value="Genomic_DNA"/>
</dbReference>
<dbReference type="InterPro" id="IPR045087">
    <property type="entry name" value="Cu-oxidase_fam"/>
</dbReference>
<protein>
    <submittedName>
        <fullName evidence="5">Oxidase</fullName>
    </submittedName>
</protein>
<evidence type="ECO:0000313" key="5">
    <source>
        <dbReference type="EMBL" id="ASL14556.1"/>
    </source>
</evidence>
<feature type="domain" description="Plastocyanin-like" evidence="4">
    <location>
        <begin position="2"/>
        <end position="76"/>
    </location>
</feature>
<evidence type="ECO:0000313" key="6">
    <source>
        <dbReference type="Proteomes" id="UP000198286"/>
    </source>
</evidence>
<dbReference type="Gene3D" id="2.60.40.420">
    <property type="entry name" value="Cupredoxins - blue copper proteins"/>
    <property type="match status" value="1"/>
</dbReference>
<dbReference type="SUPFAM" id="SSF49503">
    <property type="entry name" value="Cupredoxins"/>
    <property type="match status" value="1"/>
</dbReference>
<dbReference type="GO" id="GO:0016491">
    <property type="term" value="F:oxidoreductase activity"/>
    <property type="evidence" value="ECO:0007669"/>
    <property type="project" value="UniProtKB-KW"/>
</dbReference>
<proteinExistence type="predicted"/>
<keyword evidence="3" id="KW-0186">Copper</keyword>
<dbReference type="Pfam" id="PF07731">
    <property type="entry name" value="Cu-oxidase_2"/>
    <property type="match status" value="1"/>
</dbReference>
<dbReference type="InterPro" id="IPR002355">
    <property type="entry name" value="Cu_oxidase_Cu_BS"/>
</dbReference>
<reference evidence="5 6" key="1">
    <citation type="journal article" date="2017" name="Lancet Infect. Dis.">
        <title>Global outbreak of severe Mycobacterium chimaera disease after cardiac surgery: a molecular epidemiological study.</title>
        <authorList>
            <person name="van Ingen J."/>
            <person name="Kohl T."/>
            <person name="Kranzer K."/>
            <person name="Hasse B."/>
            <person name="Keller P."/>
            <person name="Szafranska A."/>
            <person name="Hillemann D."/>
            <person name="Chand M."/>
            <person name="Schreiber P."/>
            <person name="Sommerstein R."/>
            <person name="Berger C."/>
            <person name="Genoni M."/>
            <person name="Ruegg C."/>
            <person name="Troillet N."/>
            <person name="Widmer A.F."/>
            <person name="Becker S.L."/>
            <person name="Herrmann M."/>
            <person name="Eckmanns T."/>
            <person name="Haller S."/>
            <person name="Hoeller C."/>
            <person name="Debast S.B."/>
            <person name="Wolfhagen M.J."/>
            <person name="Hopman J."/>
            <person name="Kluytmans J."/>
            <person name="Langelaar M."/>
            <person name="Notermans D.W."/>
            <person name="ten Oever J."/>
            <person name="van den Barselaar P."/>
            <person name="Vonk A.B.A."/>
            <person name="Vos M.C."/>
            <person name="Ahmed N."/>
            <person name="Brown T."/>
            <person name="Crook D."/>
            <person name="Lamagni T."/>
            <person name="Phin N."/>
            <person name="Smith E.G."/>
            <person name="Zambon M."/>
            <person name="Serr A."/>
            <person name="Goetting T."/>
            <person name="Ebner W."/>
            <person name="Thuermer A."/>
            <person name="Utpatel C."/>
            <person name="Sproer C."/>
            <person name="Bunk B."/>
            <person name="Nubel U."/>
            <person name="Bloemberg G."/>
            <person name="Bottger E."/>
            <person name="Niemann S."/>
            <person name="Wagner D."/>
            <person name="Sax H."/>
        </authorList>
    </citation>
    <scope>NUCLEOTIDE SEQUENCE [LARGE SCALE GENOMIC DNA]</scope>
    <source>
        <strain evidence="5 6">ZUERICH-2</strain>
    </source>
</reference>
<gene>
    <name evidence="5" type="ORF">MYCOZU2_02139</name>
</gene>
<sequence>MRLTFTNDRAMYHPMHLHGHTFAVARPDGAGPRKDTVIVLPGQSMALDFDSDNPGQWFTHCHNDYHMAAGMATVVSYRT</sequence>
<dbReference type="PANTHER" id="PTHR11709:SF394">
    <property type="entry name" value="FI03373P-RELATED"/>
    <property type="match status" value="1"/>
</dbReference>
<dbReference type="Proteomes" id="UP000198286">
    <property type="component" value="Chromosome"/>
</dbReference>
<dbReference type="PANTHER" id="PTHR11709">
    <property type="entry name" value="MULTI-COPPER OXIDASE"/>
    <property type="match status" value="1"/>
</dbReference>
<dbReference type="GO" id="GO:0005507">
    <property type="term" value="F:copper ion binding"/>
    <property type="evidence" value="ECO:0007669"/>
    <property type="project" value="InterPro"/>
</dbReference>
<evidence type="ECO:0000256" key="3">
    <source>
        <dbReference type="ARBA" id="ARBA00023008"/>
    </source>
</evidence>
<evidence type="ECO:0000256" key="2">
    <source>
        <dbReference type="ARBA" id="ARBA00023002"/>
    </source>
</evidence>
<keyword evidence="1" id="KW-0479">Metal-binding</keyword>
<dbReference type="InterPro" id="IPR008972">
    <property type="entry name" value="Cupredoxin"/>
</dbReference>
<evidence type="ECO:0000259" key="4">
    <source>
        <dbReference type="Pfam" id="PF07731"/>
    </source>
</evidence>
<dbReference type="InterPro" id="IPR011706">
    <property type="entry name" value="Cu-oxidase_C"/>
</dbReference>
<name>A0A7U5MJE9_MYCIT</name>
<dbReference type="PROSITE" id="PS00080">
    <property type="entry name" value="MULTICOPPER_OXIDASE2"/>
    <property type="match status" value="1"/>
</dbReference>
<accession>A0A7U5MJE9</accession>
<organism evidence="5 6">
    <name type="scientific">Mycobacterium intracellulare subsp. chimaera</name>
    <dbReference type="NCBI Taxonomy" id="222805"/>
    <lineage>
        <taxon>Bacteria</taxon>
        <taxon>Bacillati</taxon>
        <taxon>Actinomycetota</taxon>
        <taxon>Actinomycetes</taxon>
        <taxon>Mycobacteriales</taxon>
        <taxon>Mycobacteriaceae</taxon>
        <taxon>Mycobacterium</taxon>
        <taxon>Mycobacterium avium complex (MAC)</taxon>
    </lineage>
</organism>
<dbReference type="AlphaFoldDB" id="A0A7U5MJE9"/>
<keyword evidence="2" id="KW-0560">Oxidoreductase</keyword>